<feature type="domain" description="UBA" evidence="4">
    <location>
        <begin position="1"/>
        <end position="38"/>
    </location>
</feature>
<evidence type="ECO:0000313" key="6">
    <source>
        <dbReference type="EMBL" id="CDZ96453.1"/>
    </source>
</evidence>
<proteinExistence type="predicted"/>
<dbReference type="AlphaFoldDB" id="A0A0F7SFQ8"/>
<dbReference type="Gene3D" id="1.10.8.10">
    <property type="entry name" value="DNA helicase RuvA subunit, C-terminal domain"/>
    <property type="match status" value="1"/>
</dbReference>
<organism evidence="6">
    <name type="scientific">Phaffia rhodozyma</name>
    <name type="common">Yeast</name>
    <name type="synonym">Xanthophyllomyces dendrorhous</name>
    <dbReference type="NCBI Taxonomy" id="264483"/>
    <lineage>
        <taxon>Eukaryota</taxon>
        <taxon>Fungi</taxon>
        <taxon>Dikarya</taxon>
        <taxon>Basidiomycota</taxon>
        <taxon>Agaricomycotina</taxon>
        <taxon>Tremellomycetes</taxon>
        <taxon>Cystofilobasidiales</taxon>
        <taxon>Mrakiaceae</taxon>
        <taxon>Phaffia</taxon>
    </lineage>
</organism>
<evidence type="ECO:0000259" key="5">
    <source>
        <dbReference type="PROSITE" id="PS50127"/>
    </source>
</evidence>
<name>A0A0F7SFQ8_PHARH</name>
<evidence type="ECO:0000259" key="4">
    <source>
        <dbReference type="PROSITE" id="PS50030"/>
    </source>
</evidence>
<feature type="compositionally biased region" description="Basic and acidic residues" evidence="3">
    <location>
        <begin position="40"/>
        <end position="56"/>
    </location>
</feature>
<feature type="compositionally biased region" description="Basic and acidic residues" evidence="3">
    <location>
        <begin position="272"/>
        <end position="283"/>
    </location>
</feature>
<dbReference type="InterPro" id="IPR016135">
    <property type="entry name" value="UBQ-conjugating_enzyme/RWD"/>
</dbReference>
<dbReference type="Pfam" id="PF00179">
    <property type="entry name" value="UQ_con"/>
    <property type="match status" value="1"/>
</dbReference>
<evidence type="ECO:0000256" key="3">
    <source>
        <dbReference type="SAM" id="MobiDB-lite"/>
    </source>
</evidence>
<dbReference type="InterPro" id="IPR009060">
    <property type="entry name" value="UBA-like_sf"/>
</dbReference>
<dbReference type="CDD" id="cd23810">
    <property type="entry name" value="UBCc_BIRC6"/>
    <property type="match status" value="1"/>
</dbReference>
<reference evidence="6" key="1">
    <citation type="submission" date="2014-08" db="EMBL/GenBank/DDBJ databases">
        <authorList>
            <person name="Sharma Rahul"/>
            <person name="Thines Marco"/>
        </authorList>
    </citation>
    <scope>NUCLEOTIDE SEQUENCE</scope>
</reference>
<protein>
    <submittedName>
        <fullName evidence="6">Ubiquitin-conjugating enzyme</fullName>
    </submittedName>
</protein>
<feature type="domain" description="UBC core" evidence="5">
    <location>
        <begin position="575"/>
        <end position="735"/>
    </location>
</feature>
<keyword evidence="1" id="KW-0808">Transferase</keyword>
<accession>A0A0F7SFQ8</accession>
<evidence type="ECO:0000256" key="2">
    <source>
        <dbReference type="ARBA" id="ARBA00022786"/>
    </source>
</evidence>
<dbReference type="SUPFAM" id="SSF54495">
    <property type="entry name" value="UBC-like"/>
    <property type="match status" value="1"/>
</dbReference>
<feature type="region of interest" description="Disordered" evidence="3">
    <location>
        <begin position="1"/>
        <end position="20"/>
    </location>
</feature>
<sequence>MGSIQQLMDMGASRAAAAAALTRAKGDVMEAAELVFSGEFDHLSEGRNEDVHDPAKAEPTAEMSGSDMEESEDDGDEELSGIEDVDSYDDDNSIDELGTEDDYDEETFDDTAEPKTSKDPYAGIFFSKDRQEKVIEVDEEPEEFILDVGGTRFKGELSSHSFLCMACGELVEGHLGKDVSQPSESKAKVTESEPKDLFHCANLQGVLMQIGLIMLTRLFSQTYNTLEYSNSRQIPATSPSCSSPVNKKSRLMSDMGPRNTYAGGTGYSGSSSEDRSGLKAAHAEQKRQDKLLSTLLSQVRVYLPNLRRDGGSTTSDYLVHPTTLTGIRRRFNMILSRLLRNDSLTDMAARSSLYSELFKWLEIVSNHEALSAALSMPQMIRVGSNVHKTTSSDSSKIVEREVTYEGSSGPRELLENIVIQALAAMKGFQMTEARDFDVGLTEPSSSIVVAQQDDGSLGLNEKLKLQEFCQRIISTANSIDRALLDQKGSQFMARLQSSLSRRHGLSIPTSVDTTTDVDYEDMRKIRANYEAWAKEVRFEYCDLSIESKEGGYDVVTYRHAYSKEAALLRGANIPKRSLAIAKELAVLSTNLPVAFDGSIFLRVDETRVDLVKALIIGPADTPYANGCFLFDIFLPMSYNQSPPIVRTMTTNGGRYRLGPNLYAEGKVCLSLLGTYSGPGWVPGLSTLLQVLISIQAMILNDEPYLNEPGWQNSGGSTASKQYSANIRRMVAHDSMLHNIINPPYPFADVIRTHFRLKSREISAQLDRWFEEDDGHKTNGENTGTTVPGGNLMKEHVQEIKRLFGKLERNEPIKESGLA</sequence>
<dbReference type="PROSITE" id="PS50127">
    <property type="entry name" value="UBC_2"/>
    <property type="match status" value="1"/>
</dbReference>
<feature type="region of interest" description="Disordered" evidence="3">
    <location>
        <begin position="40"/>
        <end position="123"/>
    </location>
</feature>
<feature type="region of interest" description="Disordered" evidence="3">
    <location>
        <begin position="230"/>
        <end position="283"/>
    </location>
</feature>
<dbReference type="PROSITE" id="PS50030">
    <property type="entry name" value="UBA"/>
    <property type="match status" value="1"/>
</dbReference>
<evidence type="ECO:0000256" key="1">
    <source>
        <dbReference type="ARBA" id="ARBA00022679"/>
    </source>
</evidence>
<dbReference type="PANTHER" id="PTHR46116">
    <property type="entry name" value="(E3-INDEPENDENT) E2 UBIQUITIN-CONJUGATING ENZYME"/>
    <property type="match status" value="1"/>
</dbReference>
<dbReference type="EMBL" id="LN483144">
    <property type="protein sequence ID" value="CDZ96453.1"/>
    <property type="molecule type" value="Genomic_DNA"/>
</dbReference>
<feature type="compositionally biased region" description="Polar residues" evidence="3">
    <location>
        <begin position="230"/>
        <end position="246"/>
    </location>
</feature>
<dbReference type="InterPro" id="IPR015940">
    <property type="entry name" value="UBA"/>
</dbReference>
<feature type="compositionally biased region" description="Acidic residues" evidence="3">
    <location>
        <begin position="67"/>
        <end position="111"/>
    </location>
</feature>
<dbReference type="InterPro" id="IPR000608">
    <property type="entry name" value="UBC"/>
</dbReference>
<dbReference type="Gene3D" id="3.10.110.10">
    <property type="entry name" value="Ubiquitin Conjugating Enzyme"/>
    <property type="match status" value="1"/>
</dbReference>
<dbReference type="SUPFAM" id="SSF46934">
    <property type="entry name" value="UBA-like"/>
    <property type="match status" value="1"/>
</dbReference>
<dbReference type="SMART" id="SM00212">
    <property type="entry name" value="UBCc"/>
    <property type="match status" value="1"/>
</dbReference>
<dbReference type="GO" id="GO:0061631">
    <property type="term" value="F:ubiquitin conjugating enzyme activity"/>
    <property type="evidence" value="ECO:0007669"/>
    <property type="project" value="TreeGrafter"/>
</dbReference>
<dbReference type="PANTHER" id="PTHR46116:SF15">
    <property type="entry name" value="(E3-INDEPENDENT) E2 UBIQUITIN-CONJUGATING ENZYME"/>
    <property type="match status" value="1"/>
</dbReference>
<keyword evidence="2" id="KW-0833">Ubl conjugation pathway</keyword>